<dbReference type="Proteomes" id="UP000623467">
    <property type="component" value="Unassembled WGS sequence"/>
</dbReference>
<comment type="caution">
    <text evidence="2">The sequence shown here is derived from an EMBL/GenBank/DDBJ whole genome shotgun (WGS) entry which is preliminary data.</text>
</comment>
<protein>
    <submittedName>
        <fullName evidence="2">BTB domain-containing protein</fullName>
    </submittedName>
</protein>
<name>A0A8H6Y1G4_9AGAR</name>
<dbReference type="EMBL" id="JACAZH010000014">
    <property type="protein sequence ID" value="KAF7350942.1"/>
    <property type="molecule type" value="Genomic_DNA"/>
</dbReference>
<dbReference type="AlphaFoldDB" id="A0A8H6Y1G4"/>
<proteinExistence type="predicted"/>
<organism evidence="2 3">
    <name type="scientific">Mycena sanguinolenta</name>
    <dbReference type="NCBI Taxonomy" id="230812"/>
    <lineage>
        <taxon>Eukaryota</taxon>
        <taxon>Fungi</taxon>
        <taxon>Dikarya</taxon>
        <taxon>Basidiomycota</taxon>
        <taxon>Agaricomycotina</taxon>
        <taxon>Agaricomycetes</taxon>
        <taxon>Agaricomycetidae</taxon>
        <taxon>Agaricales</taxon>
        <taxon>Marasmiineae</taxon>
        <taxon>Mycenaceae</taxon>
        <taxon>Mycena</taxon>
    </lineage>
</organism>
<gene>
    <name evidence="2" type="ORF">MSAN_01656400</name>
</gene>
<reference evidence="2" key="1">
    <citation type="submission" date="2020-05" db="EMBL/GenBank/DDBJ databases">
        <title>Mycena genomes resolve the evolution of fungal bioluminescence.</title>
        <authorList>
            <person name="Tsai I.J."/>
        </authorList>
    </citation>
    <scope>NUCLEOTIDE SEQUENCE</scope>
    <source>
        <strain evidence="2">160909Yilan</strain>
    </source>
</reference>
<dbReference type="Gene3D" id="3.30.710.10">
    <property type="entry name" value="Potassium Channel Kv1.1, Chain A"/>
    <property type="match status" value="1"/>
</dbReference>
<dbReference type="Pfam" id="PF00651">
    <property type="entry name" value="BTB"/>
    <property type="match status" value="1"/>
</dbReference>
<keyword evidence="3" id="KW-1185">Reference proteome</keyword>
<dbReference type="InterPro" id="IPR011333">
    <property type="entry name" value="SKP1/BTB/POZ_sf"/>
</dbReference>
<dbReference type="CDD" id="cd18186">
    <property type="entry name" value="BTB_POZ_ZBTB_KLHL-like"/>
    <property type="match status" value="1"/>
</dbReference>
<evidence type="ECO:0000313" key="3">
    <source>
        <dbReference type="Proteomes" id="UP000623467"/>
    </source>
</evidence>
<sequence>MSQDPSPTTIVRSDIWYTDGTVVLQAQATQFRVYWGVLAQQSSFFRAMQALPQPPNQPNVDGCPIIQLHDNVADVECLLKALFTPTVHAHSALPLSMIAALIRLGRKYDFHELLELAVARLTYENPSTLEEYEARMAAHAGKAYRATRIQHYPGILIDILTLARENDLQSVLPCAYYRVVLHHKPKQLFDGVPRGDGTTAMLAPVDQRQCIISRDELIKARFREGYTLGWLQKWPYDSDCLNPAICNRGRFDRTHFYVQCDPLWILGRSTQDKEVLCPACYRYSNQLTTAGRKKFWEELPKFFDLPPWSELGNDL</sequence>
<evidence type="ECO:0000313" key="2">
    <source>
        <dbReference type="EMBL" id="KAF7350942.1"/>
    </source>
</evidence>
<feature type="domain" description="BTB" evidence="1">
    <location>
        <begin position="21"/>
        <end position="117"/>
    </location>
</feature>
<dbReference type="OrthoDB" id="3217871at2759"/>
<dbReference type="InterPro" id="IPR000210">
    <property type="entry name" value="BTB/POZ_dom"/>
</dbReference>
<accession>A0A8H6Y1G4</accession>
<evidence type="ECO:0000259" key="1">
    <source>
        <dbReference type="Pfam" id="PF00651"/>
    </source>
</evidence>